<dbReference type="Proteomes" id="UP000008810">
    <property type="component" value="Chromosome 3"/>
</dbReference>
<gene>
    <name evidence="1" type="ORF">BRADI_3g04493v3</name>
</gene>
<evidence type="ECO:0000313" key="2">
    <source>
        <dbReference type="EnsemblPlants" id="PNT65923"/>
    </source>
</evidence>
<name>A0A2K2CV68_BRADI</name>
<protein>
    <submittedName>
        <fullName evidence="1 2">Uncharacterized protein</fullName>
    </submittedName>
</protein>
<reference evidence="1 2" key="1">
    <citation type="journal article" date="2010" name="Nature">
        <title>Genome sequencing and analysis of the model grass Brachypodium distachyon.</title>
        <authorList>
            <consortium name="International Brachypodium Initiative"/>
        </authorList>
    </citation>
    <scope>NUCLEOTIDE SEQUENCE [LARGE SCALE GENOMIC DNA]</scope>
    <source>
        <strain evidence="1 2">Bd21</strain>
    </source>
</reference>
<evidence type="ECO:0000313" key="3">
    <source>
        <dbReference type="Proteomes" id="UP000008810"/>
    </source>
</evidence>
<dbReference type="Gramene" id="PNT65923">
    <property type="protein sequence ID" value="PNT65923"/>
    <property type="gene ID" value="BRADI_3g04493v3"/>
</dbReference>
<organism evidence="1">
    <name type="scientific">Brachypodium distachyon</name>
    <name type="common">Purple false brome</name>
    <name type="synonym">Trachynia distachya</name>
    <dbReference type="NCBI Taxonomy" id="15368"/>
    <lineage>
        <taxon>Eukaryota</taxon>
        <taxon>Viridiplantae</taxon>
        <taxon>Streptophyta</taxon>
        <taxon>Embryophyta</taxon>
        <taxon>Tracheophyta</taxon>
        <taxon>Spermatophyta</taxon>
        <taxon>Magnoliopsida</taxon>
        <taxon>Liliopsida</taxon>
        <taxon>Poales</taxon>
        <taxon>Poaceae</taxon>
        <taxon>BOP clade</taxon>
        <taxon>Pooideae</taxon>
        <taxon>Stipodae</taxon>
        <taxon>Brachypodieae</taxon>
        <taxon>Brachypodium</taxon>
    </lineage>
</organism>
<accession>A0A2K2CV68</accession>
<evidence type="ECO:0000313" key="1">
    <source>
        <dbReference type="EMBL" id="PNT65923.1"/>
    </source>
</evidence>
<proteinExistence type="predicted"/>
<dbReference type="AlphaFoldDB" id="A0A2K2CV68"/>
<sequence length="140" mass="15355">MRLVLYRIRLSRSLSHHGGALSGGTDGLVCSSFVRSGESFVSCVCRLLPLLVVPPSWTNWCWCKVGGPTAADLALFPGYVRPRSGWGMSSADTPHRQVPILQVWSLVHNAFMVMALTWILDRWYSTSFSGVRLDGAGDGE</sequence>
<dbReference type="InParanoid" id="A0A2K2CV68"/>
<dbReference type="EMBL" id="CM000882">
    <property type="protein sequence ID" value="PNT65923.1"/>
    <property type="molecule type" value="Genomic_DNA"/>
</dbReference>
<reference evidence="1" key="2">
    <citation type="submission" date="2017-06" db="EMBL/GenBank/DDBJ databases">
        <title>WGS assembly of Brachypodium distachyon.</title>
        <authorList>
            <consortium name="The International Brachypodium Initiative"/>
            <person name="Lucas S."/>
            <person name="Harmon-Smith M."/>
            <person name="Lail K."/>
            <person name="Tice H."/>
            <person name="Grimwood J."/>
            <person name="Bruce D."/>
            <person name="Barry K."/>
            <person name="Shu S."/>
            <person name="Lindquist E."/>
            <person name="Wang M."/>
            <person name="Pitluck S."/>
            <person name="Vogel J.P."/>
            <person name="Garvin D.F."/>
            <person name="Mockler T.C."/>
            <person name="Schmutz J."/>
            <person name="Rokhsar D."/>
            <person name="Bevan M.W."/>
        </authorList>
    </citation>
    <scope>NUCLEOTIDE SEQUENCE</scope>
    <source>
        <strain evidence="1">Bd21</strain>
    </source>
</reference>
<dbReference type="EnsemblPlants" id="PNT65923">
    <property type="protein sequence ID" value="PNT65923"/>
    <property type="gene ID" value="BRADI_3g04493v3"/>
</dbReference>
<reference evidence="2" key="3">
    <citation type="submission" date="2018-08" db="UniProtKB">
        <authorList>
            <consortium name="EnsemblPlants"/>
        </authorList>
    </citation>
    <scope>IDENTIFICATION</scope>
    <source>
        <strain evidence="2">cv. Bd21</strain>
    </source>
</reference>
<keyword evidence="3" id="KW-1185">Reference proteome</keyword>